<keyword evidence="3 6" id="KW-1133">Transmembrane helix</keyword>
<dbReference type="InterPro" id="IPR000615">
    <property type="entry name" value="Bestrophin"/>
</dbReference>
<evidence type="ECO:0000256" key="1">
    <source>
        <dbReference type="ARBA" id="ARBA00004370"/>
    </source>
</evidence>
<dbReference type="InterPro" id="IPR021134">
    <property type="entry name" value="Bestrophin-like"/>
</dbReference>
<sequence>MTISYQQDVSLASWRAFFKLLFRWKASIWKIVIKELFVWIIAFFGISFIFRTPFFLTQNQKFLIEKLANYFDTYLNSINLTFILGFFVSNIAVRWDEVIKNMGYIESFAIYVSNFIRGDDEETRMVRRSIVRYICLAQILVFRDISVDIRKRFPTLDSIVRAGYMLDHEKQRLESIKSDYNQYWIPFSWASSRIINMRKRDKIASDMLMNGLYDMICTAVYFYFGVCLISRQFIRLNNSHYGYADLVSPVMTMVQFVFYVGWMKVALNLLNPFGDDDDDFECNFLVDKNLAVSLCIVDHCYDDAPSPKEDFFCGAEIVNSVSLAANSMNDHQLIGSASKIMYLSSESVVSSDLLL</sequence>
<gene>
    <name evidence="7" type="ORF">DME_LOCUS3004</name>
</gene>
<evidence type="ECO:0000313" key="7">
    <source>
        <dbReference type="EMBL" id="VDN53031.1"/>
    </source>
</evidence>
<dbReference type="AlphaFoldDB" id="A0A0N4UN19"/>
<name>A0A0N4UN19_DRAME</name>
<keyword evidence="6" id="KW-0406">Ion transport</keyword>
<keyword evidence="4 6" id="KW-0472">Membrane</keyword>
<keyword evidence="9" id="KW-1185">Reference proteome</keyword>
<dbReference type="GO" id="GO:0005886">
    <property type="term" value="C:plasma membrane"/>
    <property type="evidence" value="ECO:0007669"/>
    <property type="project" value="UniProtKB-SubCell"/>
</dbReference>
<evidence type="ECO:0000313" key="10">
    <source>
        <dbReference type="WBParaSite" id="DME_0000928201-mRNA-1"/>
    </source>
</evidence>
<proteinExistence type="inferred from homology"/>
<accession>A0A0N4UN19</accession>
<feature type="transmembrane region" description="Helical" evidence="6">
    <location>
        <begin position="212"/>
        <end position="234"/>
    </location>
</feature>
<evidence type="ECO:0000256" key="3">
    <source>
        <dbReference type="ARBA" id="ARBA00022989"/>
    </source>
</evidence>
<feature type="transmembrane region" description="Helical" evidence="6">
    <location>
        <begin position="36"/>
        <end position="54"/>
    </location>
</feature>
<evidence type="ECO:0000256" key="6">
    <source>
        <dbReference type="RuleBase" id="RU363126"/>
    </source>
</evidence>
<feature type="transmembrane region" description="Helical" evidence="6">
    <location>
        <begin position="240"/>
        <end position="262"/>
    </location>
</feature>
<reference evidence="10" key="1">
    <citation type="submission" date="2017-02" db="UniProtKB">
        <authorList>
            <consortium name="WormBaseParasite"/>
        </authorList>
    </citation>
    <scope>IDENTIFICATION</scope>
</reference>
<dbReference type="STRING" id="318479.A0A0N4UN19"/>
<dbReference type="Proteomes" id="UP000038040">
    <property type="component" value="Unplaced"/>
</dbReference>
<dbReference type="OrthoDB" id="201595at2759"/>
<reference evidence="7 9" key="2">
    <citation type="submission" date="2018-11" db="EMBL/GenBank/DDBJ databases">
        <authorList>
            <consortium name="Pathogen Informatics"/>
        </authorList>
    </citation>
    <scope>NUCLEOTIDE SEQUENCE [LARGE SCALE GENOMIC DNA]</scope>
</reference>
<keyword evidence="6" id="KW-0868">Chloride</keyword>
<keyword evidence="6" id="KW-0869">Chloride channel</keyword>
<keyword evidence="6" id="KW-0407">Ion channel</keyword>
<dbReference type="PANTHER" id="PTHR10736:SF0">
    <property type="entry name" value="BESTROPHIN HOMOLOG"/>
    <property type="match status" value="1"/>
</dbReference>
<dbReference type="Pfam" id="PF01062">
    <property type="entry name" value="Bestrophin"/>
    <property type="match status" value="1"/>
</dbReference>
<keyword evidence="6" id="KW-1003">Cell membrane</keyword>
<evidence type="ECO:0000313" key="9">
    <source>
        <dbReference type="Proteomes" id="UP000274756"/>
    </source>
</evidence>
<dbReference type="GO" id="GO:0005254">
    <property type="term" value="F:chloride channel activity"/>
    <property type="evidence" value="ECO:0007669"/>
    <property type="project" value="UniProtKB-KW"/>
</dbReference>
<dbReference type="PANTHER" id="PTHR10736">
    <property type="entry name" value="BESTROPHIN"/>
    <property type="match status" value="1"/>
</dbReference>
<evidence type="ECO:0000313" key="8">
    <source>
        <dbReference type="Proteomes" id="UP000038040"/>
    </source>
</evidence>
<evidence type="ECO:0000256" key="2">
    <source>
        <dbReference type="ARBA" id="ARBA00022692"/>
    </source>
</evidence>
<comment type="similarity">
    <text evidence="5 6">Belongs to the anion channel-forming bestrophin (TC 1.A.46) family. Calcium-sensitive chloride channel subfamily.</text>
</comment>
<comment type="function">
    <text evidence="6">Forms chloride channels.</text>
</comment>
<keyword evidence="2 6" id="KW-0812">Transmembrane</keyword>
<dbReference type="WBParaSite" id="DME_0000928201-mRNA-1">
    <property type="protein sequence ID" value="DME_0000928201-mRNA-1"/>
    <property type="gene ID" value="DME_0000928201"/>
</dbReference>
<evidence type="ECO:0000256" key="4">
    <source>
        <dbReference type="ARBA" id="ARBA00023136"/>
    </source>
</evidence>
<dbReference type="GO" id="GO:0034707">
    <property type="term" value="C:chloride channel complex"/>
    <property type="evidence" value="ECO:0007669"/>
    <property type="project" value="UniProtKB-KW"/>
</dbReference>
<feature type="transmembrane region" description="Helical" evidence="6">
    <location>
        <begin position="74"/>
        <end position="93"/>
    </location>
</feature>
<keyword evidence="6" id="KW-0813">Transport</keyword>
<protein>
    <recommendedName>
        <fullName evidence="6">Bestrophin homolog</fullName>
    </recommendedName>
</protein>
<dbReference type="EMBL" id="UYYG01000096">
    <property type="protein sequence ID" value="VDN53031.1"/>
    <property type="molecule type" value="Genomic_DNA"/>
</dbReference>
<dbReference type="Proteomes" id="UP000274756">
    <property type="component" value="Unassembled WGS sequence"/>
</dbReference>
<comment type="subcellular location">
    <subcellularLocation>
        <location evidence="6">Cell membrane</location>
        <topology evidence="6">Multi-pass membrane protein</topology>
    </subcellularLocation>
    <subcellularLocation>
        <location evidence="1">Membrane</location>
    </subcellularLocation>
</comment>
<evidence type="ECO:0000256" key="5">
    <source>
        <dbReference type="ARBA" id="ARBA00034769"/>
    </source>
</evidence>
<organism evidence="8 10">
    <name type="scientific">Dracunculus medinensis</name>
    <name type="common">Guinea worm</name>
    <dbReference type="NCBI Taxonomy" id="318479"/>
    <lineage>
        <taxon>Eukaryota</taxon>
        <taxon>Metazoa</taxon>
        <taxon>Ecdysozoa</taxon>
        <taxon>Nematoda</taxon>
        <taxon>Chromadorea</taxon>
        <taxon>Rhabditida</taxon>
        <taxon>Spirurina</taxon>
        <taxon>Dracunculoidea</taxon>
        <taxon>Dracunculidae</taxon>
        <taxon>Dracunculus</taxon>
    </lineage>
</organism>